<dbReference type="Proteomes" id="UP001500459">
    <property type="component" value="Unassembled WGS sequence"/>
</dbReference>
<proteinExistence type="predicted"/>
<name>A0ABP7XGZ8_9FLAO</name>
<comment type="caution">
    <text evidence="1">The sequence shown here is derived from an EMBL/GenBank/DDBJ whole genome shotgun (WGS) entry which is preliminary data.</text>
</comment>
<accession>A0ABP7XGZ8</accession>
<organism evidence="1 2">
    <name type="scientific">Aquimarina addita</name>
    <dbReference type="NCBI Taxonomy" id="870485"/>
    <lineage>
        <taxon>Bacteria</taxon>
        <taxon>Pseudomonadati</taxon>
        <taxon>Bacteroidota</taxon>
        <taxon>Flavobacteriia</taxon>
        <taxon>Flavobacteriales</taxon>
        <taxon>Flavobacteriaceae</taxon>
        <taxon>Aquimarina</taxon>
    </lineage>
</organism>
<evidence type="ECO:0000313" key="1">
    <source>
        <dbReference type="EMBL" id="GAA4115410.1"/>
    </source>
</evidence>
<sequence>MARVSLILGNQNQKIEAGVSAIGSLTYGDAAMEMGLSLNAGQLFKAHTIKQSGSYYGYDFFSLVGIGKNGNLLGSSLSDLNPVLIFNDDGSEGFSGLGFGFQKEFLPKELSHFDVRRGKLLMRFSKAKHSFDITFMNDFRFGRLFNGEGTDFGSTGTLRLGYTEILSIHDIYRAGIAIELFTPKPDYSKTPDNRVNSDDGRKNVWYMEESFSKVFYANLYTFGSYQNEYYSVFTKIGVNSQKLGAFVQNTLHDGPGLNPRFPWDITAKYKLLYELKTSLLKTEEYED</sequence>
<keyword evidence="2" id="KW-1185">Reference proteome</keyword>
<gene>
    <name evidence="1" type="ORF">GCM10022393_15520</name>
</gene>
<evidence type="ECO:0000313" key="2">
    <source>
        <dbReference type="Proteomes" id="UP001500459"/>
    </source>
</evidence>
<reference evidence="2" key="1">
    <citation type="journal article" date="2019" name="Int. J. Syst. Evol. Microbiol.">
        <title>The Global Catalogue of Microorganisms (GCM) 10K type strain sequencing project: providing services to taxonomists for standard genome sequencing and annotation.</title>
        <authorList>
            <consortium name="The Broad Institute Genomics Platform"/>
            <consortium name="The Broad Institute Genome Sequencing Center for Infectious Disease"/>
            <person name="Wu L."/>
            <person name="Ma J."/>
        </authorList>
    </citation>
    <scope>NUCLEOTIDE SEQUENCE [LARGE SCALE GENOMIC DNA]</scope>
    <source>
        <strain evidence="2">JCM 17106</strain>
    </source>
</reference>
<dbReference type="EMBL" id="BAABCW010000005">
    <property type="protein sequence ID" value="GAA4115410.1"/>
    <property type="molecule type" value="Genomic_DNA"/>
</dbReference>
<evidence type="ECO:0008006" key="3">
    <source>
        <dbReference type="Google" id="ProtNLM"/>
    </source>
</evidence>
<dbReference type="RefSeq" id="WP_344926199.1">
    <property type="nucleotide sequence ID" value="NZ_BAABCW010000005.1"/>
</dbReference>
<protein>
    <recommendedName>
        <fullName evidence="3">Bacterial toxin 23 domain-containing protein</fullName>
    </recommendedName>
</protein>